<keyword evidence="1" id="KW-0489">Methyltransferase</keyword>
<comment type="caution">
    <text evidence="1">The sequence shown here is derived from an EMBL/GenBank/DDBJ whole genome shotgun (WGS) entry which is preliminary data.</text>
</comment>
<dbReference type="EMBL" id="JAPJZI010000001">
    <property type="protein sequence ID" value="MDA5398488.1"/>
    <property type="molecule type" value="Genomic_DNA"/>
</dbReference>
<evidence type="ECO:0000313" key="1">
    <source>
        <dbReference type="EMBL" id="MDA5398488.1"/>
    </source>
</evidence>
<dbReference type="InterPro" id="IPR029063">
    <property type="entry name" value="SAM-dependent_MTases_sf"/>
</dbReference>
<accession>A0A9X3UG27</accession>
<keyword evidence="1" id="KW-0808">Transferase</keyword>
<dbReference type="SUPFAM" id="SSF53335">
    <property type="entry name" value="S-adenosyl-L-methionine-dependent methyltransferases"/>
    <property type="match status" value="1"/>
</dbReference>
<name>A0A9X3UG27_9HYPH</name>
<dbReference type="Gene3D" id="3.40.50.150">
    <property type="entry name" value="Vaccinia Virus protein VP39"/>
    <property type="match status" value="1"/>
</dbReference>
<reference evidence="1" key="1">
    <citation type="submission" date="2022-11" db="EMBL/GenBank/DDBJ databases">
        <title>Draft genome sequence of Hoeflea poritis E7-10 and Hoeflea prorocentri PM5-8, separated from scleractinian coral Porites lutea and marine dinoflagellate.</title>
        <authorList>
            <person name="Zhang G."/>
            <person name="Wei Q."/>
            <person name="Cai L."/>
        </authorList>
    </citation>
    <scope>NUCLEOTIDE SEQUENCE</scope>
    <source>
        <strain evidence="1">PM5-8</strain>
    </source>
</reference>
<dbReference type="GO" id="GO:0008168">
    <property type="term" value="F:methyltransferase activity"/>
    <property type="evidence" value="ECO:0007669"/>
    <property type="project" value="UniProtKB-KW"/>
</dbReference>
<sequence length="228" mass="26842">MQLVRHFWAMFLYRVHYWMWDRWFETREAVATRGTLHQDDLSPVNSAHAKLSYEYGASPRLVLGWILKGLNEDLSRFSFVDYGSGRGRMLLTAAQWPFRLVHGIEFSSILHEQAERNISGYPKNHLKCRDIKSVCCDVMDYDTPKTDCILYFYNPFEGELLDKVIRKYSHCDDSGAKRKVIIVYYNSMHRHALNANERIRPRPMSRFVKLIIKLFSPHPVHIYELAPA</sequence>
<protein>
    <submittedName>
        <fullName evidence="1">Class I SAM-dependent methyltransferase</fullName>
    </submittedName>
</protein>
<organism evidence="1 2">
    <name type="scientific">Hoeflea prorocentri</name>
    <dbReference type="NCBI Taxonomy" id="1922333"/>
    <lineage>
        <taxon>Bacteria</taxon>
        <taxon>Pseudomonadati</taxon>
        <taxon>Pseudomonadota</taxon>
        <taxon>Alphaproteobacteria</taxon>
        <taxon>Hyphomicrobiales</taxon>
        <taxon>Rhizobiaceae</taxon>
        <taxon>Hoeflea</taxon>
    </lineage>
</organism>
<dbReference type="RefSeq" id="WP_267989904.1">
    <property type="nucleotide sequence ID" value="NZ_JAPJZI010000001.1"/>
</dbReference>
<dbReference type="GO" id="GO:0032259">
    <property type="term" value="P:methylation"/>
    <property type="evidence" value="ECO:0007669"/>
    <property type="project" value="UniProtKB-KW"/>
</dbReference>
<dbReference type="AlphaFoldDB" id="A0A9X3UG27"/>
<evidence type="ECO:0000313" key="2">
    <source>
        <dbReference type="Proteomes" id="UP001151234"/>
    </source>
</evidence>
<proteinExistence type="predicted"/>
<gene>
    <name evidence="1" type="ORF">OQ273_07895</name>
</gene>
<dbReference type="Proteomes" id="UP001151234">
    <property type="component" value="Unassembled WGS sequence"/>
</dbReference>
<keyword evidence="2" id="KW-1185">Reference proteome</keyword>